<keyword evidence="3" id="KW-0285">Flavoprotein</keyword>
<dbReference type="PROSITE" id="PS50206">
    <property type="entry name" value="RHODANESE_3"/>
    <property type="match status" value="1"/>
</dbReference>
<keyword evidence="4" id="KW-0274">FAD</keyword>
<dbReference type="OrthoDB" id="9769238at2"/>
<comment type="similarity">
    <text evidence="2">Belongs to the class-III pyridine nucleotide-disulfide oxidoreductase family.</text>
</comment>
<dbReference type="Gene3D" id="3.40.250.10">
    <property type="entry name" value="Rhodanese-like domain"/>
    <property type="match status" value="1"/>
</dbReference>
<dbReference type="CDD" id="cd00158">
    <property type="entry name" value="RHOD"/>
    <property type="match status" value="1"/>
</dbReference>
<reference evidence="8 9" key="1">
    <citation type="submission" date="2016-10" db="EMBL/GenBank/DDBJ databases">
        <authorList>
            <person name="de Groot N.N."/>
        </authorList>
    </citation>
    <scope>NUCLEOTIDE SEQUENCE [LARGE SCALE GENOMIC DNA]</scope>
    <source>
        <strain evidence="8 9">DSM 12130</strain>
    </source>
</reference>
<keyword evidence="6" id="KW-0676">Redox-active center</keyword>
<dbReference type="InterPro" id="IPR036873">
    <property type="entry name" value="Rhodanese-like_dom_sf"/>
</dbReference>
<evidence type="ECO:0000256" key="5">
    <source>
        <dbReference type="ARBA" id="ARBA00023002"/>
    </source>
</evidence>
<dbReference type="SUPFAM" id="SSF55424">
    <property type="entry name" value="FAD/NAD-linked reductases, dimerisation (C-terminal) domain"/>
    <property type="match status" value="1"/>
</dbReference>
<dbReference type="Gene3D" id="3.50.50.60">
    <property type="entry name" value="FAD/NAD(P)-binding domain"/>
    <property type="match status" value="2"/>
</dbReference>
<dbReference type="PANTHER" id="PTHR43429:SF1">
    <property type="entry name" value="NAD(P)H SULFUR OXIDOREDUCTASE (COA-DEPENDENT)"/>
    <property type="match status" value="1"/>
</dbReference>
<comment type="cofactor">
    <cofactor evidence="1">
        <name>FAD</name>
        <dbReference type="ChEBI" id="CHEBI:57692"/>
    </cofactor>
</comment>
<feature type="domain" description="Rhodanese" evidence="7">
    <location>
        <begin position="477"/>
        <end position="567"/>
    </location>
</feature>
<dbReference type="InterPro" id="IPR016156">
    <property type="entry name" value="FAD/NAD-linked_Rdtase_dimer_sf"/>
</dbReference>
<evidence type="ECO:0000313" key="9">
    <source>
        <dbReference type="Proteomes" id="UP000199073"/>
    </source>
</evidence>
<sequence length="567" mass="61374">MAKKVLIIGAVALGPKVACRLRRLDPDAEITLIDRDNIISYGGCGIPYYVGGDINDIEDLYKTTAHMVRDEEFFLSCKGIKVMTRVEALEIDRNNKRVRVSFLDNNKDGYLEYDKLVMATGARAVRPPIVGVDLENVFTVSDLHEAEKIKGLMAQGKVGKAVVIGAGAIGLEITEALTDLWGIQTSLIEMEDQVLPTLLGKCMARVTAKELEKNGVELLLEQKVLAIKKAEEGGLLVETTAKTLSVDIVVLAAGVRPSTSLAKEAGISIGMSGGILVDRRMRTSDPDIYAGGDCVELRNLVSGENMMMALGSLANRQGRIIADNISGGQSNFKGTVGTFCIKVFGLGASKAGLTYRQAKETGFDPVYAVVSQADHAHFYPSSELIYITLLADRKTRKVLGIEAVGKNGDAVKSRVDTVAVLLSHGVTVDEICSLETAYAPPFASAMDVVNNAANALDNVLAGRNVPIDAADFLQEFSHSDIQVLDVRGEKEAAPFIEKYGARWLNIPQNQLRGKIRQIPPDRDYFIICDTGPRSYEAQILLNANAVTRTRNVQGGLAMIRVTDPDFV</sequence>
<evidence type="ECO:0000256" key="4">
    <source>
        <dbReference type="ARBA" id="ARBA00022827"/>
    </source>
</evidence>
<evidence type="ECO:0000256" key="2">
    <source>
        <dbReference type="ARBA" id="ARBA00009130"/>
    </source>
</evidence>
<dbReference type="AlphaFoldDB" id="A0A1H0TPY2"/>
<protein>
    <submittedName>
        <fullName evidence="8">NADPH-dependent 2,4-dienoyl-CoA reductase, sulfur reductase</fullName>
    </submittedName>
</protein>
<dbReference type="InterPro" id="IPR050260">
    <property type="entry name" value="FAD-bd_OxRdtase"/>
</dbReference>
<dbReference type="EMBL" id="FNJI01000025">
    <property type="protein sequence ID" value="SDP55891.1"/>
    <property type="molecule type" value="Genomic_DNA"/>
</dbReference>
<evidence type="ECO:0000256" key="1">
    <source>
        <dbReference type="ARBA" id="ARBA00001974"/>
    </source>
</evidence>
<keyword evidence="5" id="KW-0560">Oxidoreductase</keyword>
<dbReference type="SUPFAM" id="SSF51905">
    <property type="entry name" value="FAD/NAD(P)-binding domain"/>
    <property type="match status" value="1"/>
</dbReference>
<dbReference type="InterPro" id="IPR004099">
    <property type="entry name" value="Pyr_nucl-diS_OxRdtase_dimer"/>
</dbReference>
<dbReference type="Proteomes" id="UP000199073">
    <property type="component" value="Unassembled WGS sequence"/>
</dbReference>
<accession>A0A1H0TPY2</accession>
<dbReference type="PRINTS" id="PR00411">
    <property type="entry name" value="PNDRDTASEI"/>
</dbReference>
<dbReference type="SUPFAM" id="SSF52821">
    <property type="entry name" value="Rhodanese/Cell cycle control phosphatase"/>
    <property type="match status" value="1"/>
</dbReference>
<evidence type="ECO:0000256" key="3">
    <source>
        <dbReference type="ARBA" id="ARBA00022630"/>
    </source>
</evidence>
<proteinExistence type="inferred from homology"/>
<evidence type="ECO:0000313" key="8">
    <source>
        <dbReference type="EMBL" id="SDP55891.1"/>
    </source>
</evidence>
<keyword evidence="9" id="KW-1185">Reference proteome</keyword>
<evidence type="ECO:0000259" key="7">
    <source>
        <dbReference type="PROSITE" id="PS50206"/>
    </source>
</evidence>
<dbReference type="PRINTS" id="PR00368">
    <property type="entry name" value="FADPNR"/>
</dbReference>
<name>A0A1H0TPY2_9BACT</name>
<dbReference type="Pfam" id="PF02852">
    <property type="entry name" value="Pyr_redox_dim"/>
    <property type="match status" value="1"/>
</dbReference>
<dbReference type="InterPro" id="IPR023753">
    <property type="entry name" value="FAD/NAD-binding_dom"/>
</dbReference>
<dbReference type="InterPro" id="IPR036188">
    <property type="entry name" value="FAD/NAD-bd_sf"/>
</dbReference>
<dbReference type="InterPro" id="IPR001763">
    <property type="entry name" value="Rhodanese-like_dom"/>
</dbReference>
<dbReference type="RefSeq" id="WP_092224610.1">
    <property type="nucleotide sequence ID" value="NZ_FNJI01000025.1"/>
</dbReference>
<dbReference type="STRING" id="91360.SAMN05660330_03197"/>
<dbReference type="Pfam" id="PF07992">
    <property type="entry name" value="Pyr_redox_2"/>
    <property type="match status" value="1"/>
</dbReference>
<gene>
    <name evidence="8" type="ORF">SAMN05660330_03197</name>
</gene>
<evidence type="ECO:0000256" key="6">
    <source>
        <dbReference type="ARBA" id="ARBA00023284"/>
    </source>
</evidence>
<organism evidence="8 9">
    <name type="scientific">Desulforhopalus singaporensis</name>
    <dbReference type="NCBI Taxonomy" id="91360"/>
    <lineage>
        <taxon>Bacteria</taxon>
        <taxon>Pseudomonadati</taxon>
        <taxon>Thermodesulfobacteriota</taxon>
        <taxon>Desulfobulbia</taxon>
        <taxon>Desulfobulbales</taxon>
        <taxon>Desulfocapsaceae</taxon>
        <taxon>Desulforhopalus</taxon>
    </lineage>
</organism>
<dbReference type="GO" id="GO:0016491">
    <property type="term" value="F:oxidoreductase activity"/>
    <property type="evidence" value="ECO:0007669"/>
    <property type="project" value="UniProtKB-KW"/>
</dbReference>
<dbReference type="PANTHER" id="PTHR43429">
    <property type="entry name" value="PYRIDINE NUCLEOTIDE-DISULFIDE OXIDOREDUCTASE DOMAIN-CONTAINING"/>
    <property type="match status" value="1"/>
</dbReference>